<feature type="transmembrane region" description="Helical" evidence="10">
    <location>
        <begin position="318"/>
        <end position="344"/>
    </location>
</feature>
<organism evidence="13 14">
    <name type="scientific">Mucilaginibacter mali</name>
    <dbReference type="NCBI Taxonomy" id="2740462"/>
    <lineage>
        <taxon>Bacteria</taxon>
        <taxon>Pseudomonadati</taxon>
        <taxon>Bacteroidota</taxon>
        <taxon>Sphingobacteriia</taxon>
        <taxon>Sphingobacteriales</taxon>
        <taxon>Sphingobacteriaceae</taxon>
        <taxon>Mucilaginibacter</taxon>
    </lineage>
</organism>
<dbReference type="Pfam" id="PF02518">
    <property type="entry name" value="HATPase_c"/>
    <property type="match status" value="1"/>
</dbReference>
<comment type="subcellular location">
    <subcellularLocation>
        <location evidence="2">Membrane</location>
    </subcellularLocation>
</comment>
<dbReference type="GO" id="GO:0016020">
    <property type="term" value="C:membrane"/>
    <property type="evidence" value="ECO:0007669"/>
    <property type="project" value="UniProtKB-SubCell"/>
</dbReference>
<proteinExistence type="predicted"/>
<feature type="transmembrane region" description="Helical" evidence="10">
    <location>
        <begin position="773"/>
        <end position="793"/>
    </location>
</feature>
<dbReference type="Gene3D" id="6.10.340.10">
    <property type="match status" value="1"/>
</dbReference>
<dbReference type="KEGG" id="mmab:HQ865_23230"/>
<dbReference type="GO" id="GO:0005524">
    <property type="term" value="F:ATP binding"/>
    <property type="evidence" value="ECO:0007669"/>
    <property type="project" value="UniProtKB-KW"/>
</dbReference>
<evidence type="ECO:0000313" key="13">
    <source>
        <dbReference type="EMBL" id="QKJ32550.1"/>
    </source>
</evidence>
<dbReference type="Gene3D" id="1.10.287.130">
    <property type="match status" value="1"/>
</dbReference>
<keyword evidence="5" id="KW-0808">Transferase</keyword>
<keyword evidence="9" id="KW-0902">Two-component regulatory system</keyword>
<feature type="transmembrane region" description="Helical" evidence="10">
    <location>
        <begin position="719"/>
        <end position="743"/>
    </location>
</feature>
<keyword evidence="8" id="KW-0067">ATP-binding</keyword>
<evidence type="ECO:0000256" key="6">
    <source>
        <dbReference type="ARBA" id="ARBA00022741"/>
    </source>
</evidence>
<dbReference type="PROSITE" id="PS50109">
    <property type="entry name" value="HIS_KIN"/>
    <property type="match status" value="1"/>
</dbReference>
<feature type="transmembrane region" description="Helical" evidence="10">
    <location>
        <begin position="208"/>
        <end position="229"/>
    </location>
</feature>
<dbReference type="Gene3D" id="3.30.565.10">
    <property type="entry name" value="Histidine kinase-like ATPase, C-terminal domain"/>
    <property type="match status" value="1"/>
</dbReference>
<feature type="transmembrane region" description="Helical" evidence="10">
    <location>
        <begin position="241"/>
        <end position="261"/>
    </location>
</feature>
<dbReference type="InterPro" id="IPR036890">
    <property type="entry name" value="HATPase_C_sf"/>
</dbReference>
<feature type="transmembrane region" description="Helical" evidence="10">
    <location>
        <begin position="364"/>
        <end position="389"/>
    </location>
</feature>
<dbReference type="SMART" id="SM00387">
    <property type="entry name" value="HATPase_c"/>
    <property type="match status" value="1"/>
</dbReference>
<feature type="transmembrane region" description="Helical" evidence="10">
    <location>
        <begin position="938"/>
        <end position="962"/>
    </location>
</feature>
<feature type="transmembrane region" description="Helical" evidence="10">
    <location>
        <begin position="448"/>
        <end position="468"/>
    </location>
</feature>
<evidence type="ECO:0000259" key="11">
    <source>
        <dbReference type="PROSITE" id="PS50109"/>
    </source>
</evidence>
<dbReference type="InterPro" id="IPR004358">
    <property type="entry name" value="Sig_transdc_His_kin-like_C"/>
</dbReference>
<dbReference type="Proteomes" id="UP000505355">
    <property type="component" value="Chromosome"/>
</dbReference>
<keyword evidence="4" id="KW-0597">Phosphoprotein</keyword>
<dbReference type="PANTHER" id="PTHR43065:SF46">
    <property type="entry name" value="C4-DICARBOXYLATE TRANSPORT SENSOR PROTEIN DCTB"/>
    <property type="match status" value="1"/>
</dbReference>
<evidence type="ECO:0000259" key="12">
    <source>
        <dbReference type="PROSITE" id="PS50885"/>
    </source>
</evidence>
<dbReference type="EMBL" id="CP054139">
    <property type="protein sequence ID" value="QKJ32550.1"/>
    <property type="molecule type" value="Genomic_DNA"/>
</dbReference>
<keyword evidence="7" id="KW-0418">Kinase</keyword>
<dbReference type="InterPro" id="IPR003594">
    <property type="entry name" value="HATPase_dom"/>
</dbReference>
<feature type="transmembrane region" description="Helical" evidence="10">
    <location>
        <begin position="281"/>
        <end position="306"/>
    </location>
</feature>
<name>A0A7D4QNK2_9SPHI</name>
<dbReference type="InterPro" id="IPR003661">
    <property type="entry name" value="HisK_dim/P_dom"/>
</dbReference>
<dbReference type="RefSeq" id="WP_173417199.1">
    <property type="nucleotide sequence ID" value="NZ_CP054139.1"/>
</dbReference>
<keyword evidence="14" id="KW-1185">Reference proteome</keyword>
<keyword evidence="10" id="KW-0812">Transmembrane</keyword>
<evidence type="ECO:0000256" key="2">
    <source>
        <dbReference type="ARBA" id="ARBA00004370"/>
    </source>
</evidence>
<dbReference type="CDD" id="cd00082">
    <property type="entry name" value="HisKA"/>
    <property type="match status" value="1"/>
</dbReference>
<evidence type="ECO:0000256" key="1">
    <source>
        <dbReference type="ARBA" id="ARBA00000085"/>
    </source>
</evidence>
<dbReference type="InterPro" id="IPR003660">
    <property type="entry name" value="HAMP_dom"/>
</dbReference>
<evidence type="ECO:0000256" key="10">
    <source>
        <dbReference type="SAM" id="Phobius"/>
    </source>
</evidence>
<dbReference type="SUPFAM" id="SSF55874">
    <property type="entry name" value="ATPase domain of HSP90 chaperone/DNA topoisomerase II/histidine kinase"/>
    <property type="match status" value="1"/>
</dbReference>
<evidence type="ECO:0000256" key="8">
    <source>
        <dbReference type="ARBA" id="ARBA00022840"/>
    </source>
</evidence>
<feature type="domain" description="Histidine kinase" evidence="11">
    <location>
        <begin position="1032"/>
        <end position="1242"/>
    </location>
</feature>
<dbReference type="PROSITE" id="PS50885">
    <property type="entry name" value="HAMP"/>
    <property type="match status" value="1"/>
</dbReference>
<sequence length="1242" mass="141203">MSTSAKIRFLLAIVCAAFLLTAIVVKHTFTPRFNLDQTAGVLQTNLNNKEAYINKFLKSADGMKRLKRLDTGNQSQTLAFIQDFTTDNHIWVCTYVNRHLTFWSGVKTLPSDPGQFHEGINFSRLDNGYYHVVKKTDGNFVALFLTPVKTIYYYQNRYLHDAIDKGLLTDDNLDIADVTDRQVYPVKSLNKAYLFSVKLKPGQINHRFYYLEVIFWLLGFLSLCTLIHNTCNYVAGKGRPFLSFAVLGVFIVLLRYINIAYTWPGLGSFELFSPTLYASNIVFPSLGDFCINLLSACWFFAFVYHHRHKIVRKPVGRAAAYAIVVICSAGIMLLATALLILYYGLVINSHINFDVTNVFNLSGYSLLGVLMLCFTFLLFYLLNDTLLIVTRRLPVPAAHKLWIFIGFVLLATLITVILKDASMFYLLVGLFTVLRGRDIWYTDGKLNATSFLSLVAICALISAVKLYHFQDIKDFSMRQSLAQKLETADDAIADSTFHRIEHDILTAKVTTDYFHGRDRNDEYLKNKLQKNYFDGYLSKYEVKVYAFDGNGEPITSDKGYLLGNFKDQVAYTSVKKVSDFFYHDNTFGSQSYFAMLPVSGDDPASSGTLVIQLVAKPLLAGSTFPDLLVNGERKSDEAFKDHSYAFYSDNVLLNQSGKVNYPRQNNVLKGTLRKFVIQKTRVEHVWYKPMAVINHMIYQASERNMIVVSREEDPIAQGVTSLTFFFVTLLSFSGVVVFASWLWTRIRIFNIKNQQIKWGFRINMDKILYRSRIQFSVVFTVVFTLLLIGGITFSSISTQYKDQQNDIIREKINRIGAVFEKGLQQGDFTSTPAGQVKFNDFASTYRADLTLYNKLGIPLLTTQPKIYDHNLLARRMNRRAYIAMNKLQQSIFLNDEKIGDLSYKAAYIPITNSFNVTTAYLQLPYFSNESEYNDRKGALLNAMINIYALVFIAIGLFAIVIARQITAPLTFIQQSLSKTIYGQKNELIVWDRDDEIGALVTEYNKMIAQLENSAQRLAQSERETAWREMAKQVAHEIKNPLTPLKLGLQLLDKAWKDKDPKFDQKFERFSKSFVEQIESLSSIASEFSAFAKMPDTKLEQFNVFDIINQAVIIFKQMDNVTIDMEPGEAFLIRADRDQLLRCFNNLLKNAIEAIPDGRLGVIRISHKFNAGHVLIMVGDNGNGIPENLREKIFAPNFTTKSSGTGLGLAFVKNSIENAGGKIWFETERGKGTTFYLNLPKAV</sequence>
<dbReference type="PANTHER" id="PTHR43065">
    <property type="entry name" value="SENSOR HISTIDINE KINASE"/>
    <property type="match status" value="1"/>
</dbReference>
<evidence type="ECO:0000256" key="7">
    <source>
        <dbReference type="ARBA" id="ARBA00022777"/>
    </source>
</evidence>
<evidence type="ECO:0000313" key="14">
    <source>
        <dbReference type="Proteomes" id="UP000505355"/>
    </source>
</evidence>
<dbReference type="Pfam" id="PF00512">
    <property type="entry name" value="HisKA"/>
    <property type="match status" value="1"/>
</dbReference>
<protein>
    <recommendedName>
        <fullName evidence="3">histidine kinase</fullName>
        <ecNumber evidence="3">2.7.13.3</ecNumber>
    </recommendedName>
</protein>
<dbReference type="PRINTS" id="PR00344">
    <property type="entry name" value="BCTRLSENSOR"/>
</dbReference>
<accession>A0A7D4QNK2</accession>
<feature type="domain" description="HAMP" evidence="12">
    <location>
        <begin position="963"/>
        <end position="1015"/>
    </location>
</feature>
<dbReference type="EC" id="2.7.13.3" evidence="3"/>
<evidence type="ECO:0000256" key="9">
    <source>
        <dbReference type="ARBA" id="ARBA00023012"/>
    </source>
</evidence>
<keyword evidence="10" id="KW-0472">Membrane</keyword>
<dbReference type="SUPFAM" id="SSF47384">
    <property type="entry name" value="Homodimeric domain of signal transducing histidine kinase"/>
    <property type="match status" value="1"/>
</dbReference>
<dbReference type="CDD" id="cd00075">
    <property type="entry name" value="HATPase"/>
    <property type="match status" value="1"/>
</dbReference>
<feature type="transmembrane region" description="Helical" evidence="10">
    <location>
        <begin position="401"/>
        <end position="428"/>
    </location>
</feature>
<comment type="catalytic activity">
    <reaction evidence="1">
        <text>ATP + protein L-histidine = ADP + protein N-phospho-L-histidine.</text>
        <dbReference type="EC" id="2.7.13.3"/>
    </reaction>
</comment>
<dbReference type="GO" id="GO:0000155">
    <property type="term" value="F:phosphorelay sensor kinase activity"/>
    <property type="evidence" value="ECO:0007669"/>
    <property type="project" value="InterPro"/>
</dbReference>
<evidence type="ECO:0000256" key="5">
    <source>
        <dbReference type="ARBA" id="ARBA00022679"/>
    </source>
</evidence>
<dbReference type="InterPro" id="IPR005467">
    <property type="entry name" value="His_kinase_dom"/>
</dbReference>
<gene>
    <name evidence="13" type="ORF">HQ865_23230</name>
</gene>
<dbReference type="InterPro" id="IPR036097">
    <property type="entry name" value="HisK_dim/P_sf"/>
</dbReference>
<keyword evidence="6" id="KW-0547">Nucleotide-binding</keyword>
<evidence type="ECO:0000256" key="3">
    <source>
        <dbReference type="ARBA" id="ARBA00012438"/>
    </source>
</evidence>
<evidence type="ECO:0000256" key="4">
    <source>
        <dbReference type="ARBA" id="ARBA00022553"/>
    </source>
</evidence>
<dbReference type="AlphaFoldDB" id="A0A7D4QNK2"/>
<reference evidence="13 14" key="1">
    <citation type="submission" date="2020-05" db="EMBL/GenBank/DDBJ databases">
        <title>Mucilaginibacter mali sp. nov.</title>
        <authorList>
            <person name="Kim H.S."/>
            <person name="Lee K.C."/>
            <person name="Suh M.K."/>
            <person name="Kim J.-S."/>
            <person name="Han K.-I."/>
            <person name="Eom M.K."/>
            <person name="Shin Y.K."/>
            <person name="Lee J.-S."/>
        </authorList>
    </citation>
    <scope>NUCLEOTIDE SEQUENCE [LARGE SCALE GENOMIC DNA]</scope>
    <source>
        <strain evidence="13 14">G2-14</strain>
    </source>
</reference>
<keyword evidence="10" id="KW-1133">Transmembrane helix</keyword>
<dbReference type="SMART" id="SM00388">
    <property type="entry name" value="HisKA"/>
    <property type="match status" value="1"/>
</dbReference>